<evidence type="ECO:0008006" key="2">
    <source>
        <dbReference type="Google" id="ProtNLM"/>
    </source>
</evidence>
<reference evidence="1" key="1">
    <citation type="journal article" date="2015" name="Nature">
        <title>Complex archaea that bridge the gap between prokaryotes and eukaryotes.</title>
        <authorList>
            <person name="Spang A."/>
            <person name="Saw J.H."/>
            <person name="Jorgensen S.L."/>
            <person name="Zaremba-Niedzwiedzka K."/>
            <person name="Martijn J."/>
            <person name="Lind A.E."/>
            <person name="van Eijk R."/>
            <person name="Schleper C."/>
            <person name="Guy L."/>
            <person name="Ettema T.J."/>
        </authorList>
    </citation>
    <scope>NUCLEOTIDE SEQUENCE</scope>
</reference>
<dbReference type="EMBL" id="LAZR01000139">
    <property type="protein sequence ID" value="KKN87283.1"/>
    <property type="molecule type" value="Genomic_DNA"/>
</dbReference>
<comment type="caution">
    <text evidence="1">The sequence shown here is derived from an EMBL/GenBank/DDBJ whole genome shotgun (WGS) entry which is preliminary data.</text>
</comment>
<dbReference type="InterPro" id="IPR013468">
    <property type="entry name" value="CHP02647"/>
</dbReference>
<sequence length="80" mass="8665">MLKPEEIAEINLLCQFNLANTLEGLKIHKHDADTATVAAVERLFKQGLVTQHDGGYLTSLGLDAAEHSQALLTILRADPA</sequence>
<dbReference type="AlphaFoldDB" id="A0A0F9X6W5"/>
<accession>A0A0F9X6W5</accession>
<dbReference type="Pfam" id="PF18918">
    <property type="entry name" value="DUF5669"/>
    <property type="match status" value="1"/>
</dbReference>
<evidence type="ECO:0000313" key="1">
    <source>
        <dbReference type="EMBL" id="KKN87283.1"/>
    </source>
</evidence>
<protein>
    <recommendedName>
        <fullName evidence="2">TIGR02647 family protein</fullName>
    </recommendedName>
</protein>
<name>A0A0F9X6W5_9ZZZZ</name>
<proteinExistence type="predicted"/>
<dbReference type="NCBIfam" id="TIGR02647">
    <property type="entry name" value="DNA"/>
    <property type="match status" value="1"/>
</dbReference>
<organism evidence="1">
    <name type="scientific">marine sediment metagenome</name>
    <dbReference type="NCBI Taxonomy" id="412755"/>
    <lineage>
        <taxon>unclassified sequences</taxon>
        <taxon>metagenomes</taxon>
        <taxon>ecological metagenomes</taxon>
    </lineage>
</organism>
<gene>
    <name evidence="1" type="ORF">LCGC14_0259600</name>
</gene>